<accession>A0A3B1ALV6</accession>
<keyword evidence="3 6" id="KW-0812">Transmembrane</keyword>
<dbReference type="NCBIfam" id="NF006948">
    <property type="entry name" value="PRK09430.1"/>
    <property type="match status" value="1"/>
</dbReference>
<reference evidence="8" key="1">
    <citation type="submission" date="2018-06" db="EMBL/GenBank/DDBJ databases">
        <authorList>
            <person name="Zhirakovskaya E."/>
        </authorList>
    </citation>
    <scope>NUCLEOTIDE SEQUENCE</scope>
</reference>
<dbReference type="InterPro" id="IPR050817">
    <property type="entry name" value="DjlA_DnaK_co-chaperone"/>
</dbReference>
<dbReference type="InterPro" id="IPR007791">
    <property type="entry name" value="DjlA_N"/>
</dbReference>
<dbReference type="SUPFAM" id="SSF46565">
    <property type="entry name" value="Chaperone J-domain"/>
    <property type="match status" value="1"/>
</dbReference>
<dbReference type="InterPro" id="IPR001623">
    <property type="entry name" value="DnaJ_domain"/>
</dbReference>
<evidence type="ECO:0000259" key="7">
    <source>
        <dbReference type="PROSITE" id="PS50076"/>
    </source>
</evidence>
<dbReference type="PROSITE" id="PS50076">
    <property type="entry name" value="DNAJ_2"/>
    <property type="match status" value="1"/>
</dbReference>
<dbReference type="SMART" id="SM00271">
    <property type="entry name" value="DnaJ"/>
    <property type="match status" value="1"/>
</dbReference>
<evidence type="ECO:0000256" key="1">
    <source>
        <dbReference type="ARBA" id="ARBA00022475"/>
    </source>
</evidence>
<feature type="domain" description="J" evidence="7">
    <location>
        <begin position="205"/>
        <end position="269"/>
    </location>
</feature>
<dbReference type="Pfam" id="PF05099">
    <property type="entry name" value="TerB"/>
    <property type="match status" value="1"/>
</dbReference>
<dbReference type="PRINTS" id="PR00625">
    <property type="entry name" value="JDOMAIN"/>
</dbReference>
<dbReference type="CDD" id="cd06257">
    <property type="entry name" value="DnaJ"/>
    <property type="match status" value="1"/>
</dbReference>
<feature type="transmembrane region" description="Helical" evidence="6">
    <location>
        <begin position="7"/>
        <end position="28"/>
    </location>
</feature>
<evidence type="ECO:0000256" key="3">
    <source>
        <dbReference type="ARBA" id="ARBA00022692"/>
    </source>
</evidence>
<dbReference type="InterPro" id="IPR029024">
    <property type="entry name" value="TerB-like"/>
</dbReference>
<dbReference type="PANTHER" id="PTHR24074">
    <property type="entry name" value="CO-CHAPERONE PROTEIN DJLA"/>
    <property type="match status" value="1"/>
</dbReference>
<sequence length="270" mass="30596">MLIWGKLAGALFGYAIGGWPGAIVGIFFGHQLDAGIRRAIQHDVPGFSSRPGNQQQIQTTFFTSVFMVMGHIAKADGRVSESEISMARAIMRQMQLDAEQEKTAGDLFSQGKAADFPLEDVIDNFHKECHQNRNLERMFIEILLHAAYADGHMHEAERHIFHRICSRMNISEFEYKRLEKMVHAQQAFHGQAGQSQKPRKEILSEAYQALGVEASASDAEVKKAYRRQMNQHHPDKLVSKGLPEEMIKLATEKTQEIKLAYETICKDREV</sequence>
<dbReference type="AlphaFoldDB" id="A0A3B1ALV6"/>
<dbReference type="Pfam" id="PF00226">
    <property type="entry name" value="DnaJ"/>
    <property type="match status" value="1"/>
</dbReference>
<evidence type="ECO:0000256" key="4">
    <source>
        <dbReference type="ARBA" id="ARBA00022989"/>
    </source>
</evidence>
<evidence type="ECO:0000256" key="2">
    <source>
        <dbReference type="ARBA" id="ARBA00022519"/>
    </source>
</evidence>
<dbReference type="HAMAP" id="MF_01153">
    <property type="entry name" value="DjlA"/>
    <property type="match status" value="1"/>
</dbReference>
<dbReference type="Gene3D" id="1.10.3680.10">
    <property type="entry name" value="TerB-like"/>
    <property type="match status" value="1"/>
</dbReference>
<dbReference type="InterPro" id="IPR036869">
    <property type="entry name" value="J_dom_sf"/>
</dbReference>
<keyword evidence="2" id="KW-0997">Cell inner membrane</keyword>
<dbReference type="EMBL" id="UOFR01000030">
    <property type="protein sequence ID" value="VAW94854.1"/>
    <property type="molecule type" value="Genomic_DNA"/>
</dbReference>
<keyword evidence="5 6" id="KW-0472">Membrane</keyword>
<evidence type="ECO:0000256" key="6">
    <source>
        <dbReference type="SAM" id="Phobius"/>
    </source>
</evidence>
<dbReference type="InterPro" id="IPR023749">
    <property type="entry name" value="DjlA"/>
</dbReference>
<keyword evidence="4 6" id="KW-1133">Transmembrane helix</keyword>
<dbReference type="CDD" id="cd07316">
    <property type="entry name" value="terB_like_DjlA"/>
    <property type="match status" value="1"/>
</dbReference>
<organism evidence="8">
    <name type="scientific">hydrothermal vent metagenome</name>
    <dbReference type="NCBI Taxonomy" id="652676"/>
    <lineage>
        <taxon>unclassified sequences</taxon>
        <taxon>metagenomes</taxon>
        <taxon>ecological metagenomes</taxon>
    </lineage>
</organism>
<protein>
    <submittedName>
        <fullName evidence="8">DnaJ-like protein DjlA</fullName>
    </submittedName>
</protein>
<name>A0A3B1ALV6_9ZZZZ</name>
<dbReference type="Gene3D" id="1.10.287.110">
    <property type="entry name" value="DnaJ domain"/>
    <property type="match status" value="1"/>
</dbReference>
<proteinExistence type="inferred from homology"/>
<dbReference type="SUPFAM" id="SSF158682">
    <property type="entry name" value="TerB-like"/>
    <property type="match status" value="1"/>
</dbReference>
<gene>
    <name evidence="8" type="ORF">MNBD_GAMMA21-2554</name>
</gene>
<keyword evidence="1" id="KW-1003">Cell membrane</keyword>
<dbReference type="GO" id="GO:0051087">
    <property type="term" value="F:protein-folding chaperone binding"/>
    <property type="evidence" value="ECO:0007669"/>
    <property type="project" value="InterPro"/>
</dbReference>
<evidence type="ECO:0000256" key="5">
    <source>
        <dbReference type="ARBA" id="ARBA00023136"/>
    </source>
</evidence>
<evidence type="ECO:0000313" key="8">
    <source>
        <dbReference type="EMBL" id="VAW94854.1"/>
    </source>
</evidence>